<accession>A0A5C6ZEH7</accession>
<dbReference type="AlphaFoldDB" id="A0A5C6ZEH7"/>
<keyword evidence="2" id="KW-1185">Reference proteome</keyword>
<dbReference type="EMBL" id="VORO01000023">
    <property type="protein sequence ID" value="TXD87536.1"/>
    <property type="molecule type" value="Genomic_DNA"/>
</dbReference>
<evidence type="ECO:0000313" key="2">
    <source>
        <dbReference type="Proteomes" id="UP000321578"/>
    </source>
</evidence>
<evidence type="ECO:0000313" key="1">
    <source>
        <dbReference type="EMBL" id="TXD87536.1"/>
    </source>
</evidence>
<protein>
    <submittedName>
        <fullName evidence="1">Uncharacterized protein</fullName>
    </submittedName>
</protein>
<name>A0A5C6ZEH7_9FLAO</name>
<proteinExistence type="predicted"/>
<gene>
    <name evidence="1" type="ORF">ESY86_16720</name>
</gene>
<comment type="caution">
    <text evidence="1">The sequence shown here is derived from an EMBL/GenBank/DDBJ whole genome shotgun (WGS) entry which is preliminary data.</text>
</comment>
<sequence>MTEVIFCNSCGNGITINTSRCSCGNIMTFNEMKDLSEKFSKIEKYQLIKDSPASQVQLTQDELPLHSLSKKYFLGSSAKSDYEKKVSHIQKNLIPQITEWKEIVQNADEILAKDKVELYGKLLGITDFAIREFFGPFALKASNAEMFEEYRDFSKYELSKVMNDYSISLDDIQTTNFETIGIDVFNSINDTLHNGSFLELAEKDEFTDDDFRKVKGELGVAIAGELIKGIGNLIGENIDAIGNVREADSKLNEKLSHISKVIQSLSIEEQEINKRKTLFDKSDLIVETCYNKILKPIVDELKRDPIYLEYKLAREPYDLQQNKIEIENQALKIHSNISFWKALLNNSKKNFNHHLNKRLTIIDSLKEYDLLNKKLKDKRHKSLKAKNIYEEDKTELFREYELENRRILREVDVVKNNKKTVTEFFNVLKIVKENVIK</sequence>
<reference evidence="1 2" key="1">
    <citation type="submission" date="2019-08" db="EMBL/GenBank/DDBJ databases">
        <title>Genomes of Subsaximicrobium wynnwilliamsii strains.</title>
        <authorList>
            <person name="Bowman J.P."/>
        </authorList>
    </citation>
    <scope>NUCLEOTIDE SEQUENCE [LARGE SCALE GENOMIC DNA]</scope>
    <source>
        <strain evidence="1 2">2-80-2</strain>
    </source>
</reference>
<dbReference type="RefSeq" id="WP_147087805.1">
    <property type="nucleotide sequence ID" value="NZ_VORM01000025.1"/>
</dbReference>
<dbReference type="OrthoDB" id="1423192at2"/>
<dbReference type="Proteomes" id="UP000321578">
    <property type="component" value="Unassembled WGS sequence"/>
</dbReference>
<organism evidence="1 2">
    <name type="scientific">Subsaximicrobium wynnwilliamsii</name>
    <dbReference type="NCBI Taxonomy" id="291179"/>
    <lineage>
        <taxon>Bacteria</taxon>
        <taxon>Pseudomonadati</taxon>
        <taxon>Bacteroidota</taxon>
        <taxon>Flavobacteriia</taxon>
        <taxon>Flavobacteriales</taxon>
        <taxon>Flavobacteriaceae</taxon>
        <taxon>Subsaximicrobium</taxon>
    </lineage>
</organism>